<dbReference type="EMBL" id="LT629787">
    <property type="protein sequence ID" value="SDU09840.1"/>
    <property type="molecule type" value="Genomic_DNA"/>
</dbReference>
<gene>
    <name evidence="3" type="ORF">SAMN05216210_1745</name>
</gene>
<sequence>MSSSNPLLPAQSRYSVPATQNSPRGESLNPQLTLANRLTEQLGLAPGSLAADQADNFAPNKVADRVLGFVGGRLQQDAADGADADALQKRLDQAVRGIEKGFAEARKILDGMGMLNGKVAADIDATYEAIQSGLQNLRERFLPDTAAPVERTSQLSAERFSAQAETFEMNLTTRDGDQLRISIAQASASMGTLQAYSQSGAGGQSGAVRASSSEMRIGQWQVELDGELDADELKALEGLMQQVQELADTFYAGDVQGAFERALTLDMDTSQLASMSLSMTQTRVTQVSAAYGQVSGPGAAPSVTNNALREYADGLLQSLRQASEIGNDAREMLESMLDGGFSLDGRFDQERLDKASALNGKLLDGIQGLLDQGRLTL</sequence>
<dbReference type="RefSeq" id="WP_172830105.1">
    <property type="nucleotide sequence ID" value="NZ_LT629787.1"/>
</dbReference>
<dbReference type="Proteomes" id="UP000243924">
    <property type="component" value="Chromosome I"/>
</dbReference>
<evidence type="ECO:0000256" key="1">
    <source>
        <dbReference type="SAM" id="MobiDB-lite"/>
    </source>
</evidence>
<dbReference type="Pfam" id="PF18433">
    <property type="entry name" value="DUF5610"/>
    <property type="match status" value="1"/>
</dbReference>
<keyword evidence="4" id="KW-1185">Reference proteome</keyword>
<dbReference type="InterPro" id="IPR041651">
    <property type="entry name" value="DUF5610"/>
</dbReference>
<name>A0A1H2FR50_9GAMM</name>
<proteinExistence type="predicted"/>
<organism evidence="3 4">
    <name type="scientific">Halopseudomonas salegens</name>
    <dbReference type="NCBI Taxonomy" id="1434072"/>
    <lineage>
        <taxon>Bacteria</taxon>
        <taxon>Pseudomonadati</taxon>
        <taxon>Pseudomonadota</taxon>
        <taxon>Gammaproteobacteria</taxon>
        <taxon>Pseudomonadales</taxon>
        <taxon>Pseudomonadaceae</taxon>
        <taxon>Halopseudomonas</taxon>
    </lineage>
</organism>
<dbReference type="AlphaFoldDB" id="A0A1H2FR50"/>
<reference evidence="4" key="1">
    <citation type="submission" date="2016-10" db="EMBL/GenBank/DDBJ databases">
        <authorList>
            <person name="Varghese N."/>
            <person name="Submissions S."/>
        </authorList>
    </citation>
    <scope>NUCLEOTIDE SEQUENCE [LARGE SCALE GENOMIC DNA]</scope>
    <source>
        <strain evidence="4">CECT 8338</strain>
    </source>
</reference>
<protein>
    <recommendedName>
        <fullName evidence="2">DUF5610 domain-containing protein</fullName>
    </recommendedName>
</protein>
<feature type="domain" description="DUF5610" evidence="2">
    <location>
        <begin position="34"/>
        <end position="137"/>
    </location>
</feature>
<evidence type="ECO:0000313" key="4">
    <source>
        <dbReference type="Proteomes" id="UP000243924"/>
    </source>
</evidence>
<evidence type="ECO:0000313" key="3">
    <source>
        <dbReference type="EMBL" id="SDU09840.1"/>
    </source>
</evidence>
<dbReference type="Gene3D" id="1.10.132.90">
    <property type="match status" value="1"/>
</dbReference>
<dbReference type="STRING" id="1434072.SAMN05216210_1745"/>
<feature type="region of interest" description="Disordered" evidence="1">
    <location>
        <begin position="1"/>
        <end position="29"/>
    </location>
</feature>
<accession>A0A1H2FR50</accession>
<evidence type="ECO:0000259" key="2">
    <source>
        <dbReference type="Pfam" id="PF18433"/>
    </source>
</evidence>